<evidence type="ECO:0000313" key="2">
    <source>
        <dbReference type="Proteomes" id="UP000327013"/>
    </source>
</evidence>
<dbReference type="EMBL" id="CM017328">
    <property type="protein sequence ID" value="KAE8125080.1"/>
    <property type="molecule type" value="Genomic_DNA"/>
</dbReference>
<organism evidence="1 2">
    <name type="scientific">Carpinus fangiana</name>
    <dbReference type="NCBI Taxonomy" id="176857"/>
    <lineage>
        <taxon>Eukaryota</taxon>
        <taxon>Viridiplantae</taxon>
        <taxon>Streptophyta</taxon>
        <taxon>Embryophyta</taxon>
        <taxon>Tracheophyta</taxon>
        <taxon>Spermatophyta</taxon>
        <taxon>Magnoliopsida</taxon>
        <taxon>eudicotyledons</taxon>
        <taxon>Gunneridae</taxon>
        <taxon>Pentapetalae</taxon>
        <taxon>rosids</taxon>
        <taxon>fabids</taxon>
        <taxon>Fagales</taxon>
        <taxon>Betulaceae</taxon>
        <taxon>Carpinus</taxon>
    </lineage>
</organism>
<accession>A0A5N6RUU1</accession>
<sequence>MVLVGGFGRWRREEVYNVRAQQEDRSVQTHRDVAGELGLVSGKVPAHFGTGKLGGYNGYFGEKVPTPPGTHPRMLSLPSACFSLSQKFSPKPSIYTVLSPPPQHLQLLAMPMPPAPQIGDTHP</sequence>
<reference evidence="1 2" key="1">
    <citation type="submission" date="2019-06" db="EMBL/GenBank/DDBJ databases">
        <title>A chromosomal-level reference genome of Carpinus fangiana (Coryloideae, Betulaceae).</title>
        <authorList>
            <person name="Yang X."/>
            <person name="Wang Z."/>
            <person name="Zhang L."/>
            <person name="Hao G."/>
            <person name="Liu J."/>
            <person name="Yang Y."/>
        </authorList>
    </citation>
    <scope>NUCLEOTIDE SEQUENCE [LARGE SCALE GENOMIC DNA]</scope>
    <source>
        <strain evidence="1">Cfa_2016G</strain>
        <tissue evidence="1">Leaf</tissue>
    </source>
</reference>
<evidence type="ECO:0000313" key="1">
    <source>
        <dbReference type="EMBL" id="KAE8125080.1"/>
    </source>
</evidence>
<dbReference type="Proteomes" id="UP000327013">
    <property type="component" value="Chromosome 8"/>
</dbReference>
<gene>
    <name evidence="1" type="ORF">FH972_019916</name>
</gene>
<keyword evidence="2" id="KW-1185">Reference proteome</keyword>
<protein>
    <submittedName>
        <fullName evidence="1">Uncharacterized protein</fullName>
    </submittedName>
</protein>
<name>A0A5N6RUU1_9ROSI</name>
<proteinExistence type="predicted"/>
<dbReference type="AlphaFoldDB" id="A0A5N6RUU1"/>